<dbReference type="Proteomes" id="UP001564657">
    <property type="component" value="Unassembled WGS sequence"/>
</dbReference>
<proteinExistence type="predicted"/>
<keyword evidence="7" id="KW-1185">Reference proteome</keyword>
<keyword evidence="5" id="KW-0627">Porphyrin biosynthesis</keyword>
<dbReference type="EC" id="1.3.1.76" evidence="2"/>
<sequence>MNKNLLKDESNTLLALLSPKIKVIIIGGGKAAYIKSRTFALRGCQVYVLSPQYINEFDNIKDYLNIHMILGKYEKRYIEDKHIIVIATDDTELNLSIGDHCRKLCKIYLDASQPKRGNCITPCQRNTKNVSLGVNTRGVGVSPITSVFIADQIAEYVKDYDDFVEFTSGIRNSIGNVEDRRKVMKFICSRDFYFFYKKGKAAVIMEMFYNKKIEEHLI</sequence>
<dbReference type="RefSeq" id="WP_369704148.1">
    <property type="nucleotide sequence ID" value="NZ_JBGEWD010000007.1"/>
</dbReference>
<comment type="pathway">
    <text evidence="1">Porphyrin-containing compound metabolism; siroheme biosynthesis; sirohydrochlorin from precorrin-2: step 1/1.</text>
</comment>
<organism evidence="6 7">
    <name type="scientific">Clostridium moutaii</name>
    <dbReference type="NCBI Taxonomy" id="3240932"/>
    <lineage>
        <taxon>Bacteria</taxon>
        <taxon>Bacillati</taxon>
        <taxon>Bacillota</taxon>
        <taxon>Clostridia</taxon>
        <taxon>Eubacteriales</taxon>
        <taxon>Clostridiaceae</taxon>
        <taxon>Clostridium</taxon>
    </lineage>
</organism>
<dbReference type="PANTHER" id="PTHR35330:SF1">
    <property type="entry name" value="SIROHEME BIOSYNTHESIS PROTEIN MET8"/>
    <property type="match status" value="1"/>
</dbReference>
<dbReference type="InterPro" id="IPR028161">
    <property type="entry name" value="Met8-like"/>
</dbReference>
<dbReference type="Gene3D" id="3.40.50.720">
    <property type="entry name" value="NAD(P)-binding Rossmann-like Domain"/>
    <property type="match status" value="1"/>
</dbReference>
<evidence type="ECO:0000313" key="6">
    <source>
        <dbReference type="EMBL" id="MEY8000257.1"/>
    </source>
</evidence>
<evidence type="ECO:0000313" key="7">
    <source>
        <dbReference type="Proteomes" id="UP001564657"/>
    </source>
</evidence>
<comment type="caution">
    <text evidence="6">The sequence shown here is derived from an EMBL/GenBank/DDBJ whole genome shotgun (WGS) entry which is preliminary data.</text>
</comment>
<evidence type="ECO:0000256" key="3">
    <source>
        <dbReference type="ARBA" id="ARBA00023002"/>
    </source>
</evidence>
<evidence type="ECO:0000256" key="5">
    <source>
        <dbReference type="ARBA" id="ARBA00023244"/>
    </source>
</evidence>
<evidence type="ECO:0000256" key="2">
    <source>
        <dbReference type="ARBA" id="ARBA00012400"/>
    </source>
</evidence>
<accession>A0ABV4BNA4</accession>
<dbReference type="NCBIfam" id="NF004045">
    <property type="entry name" value="PRK05562.1"/>
    <property type="match status" value="1"/>
</dbReference>
<evidence type="ECO:0000256" key="4">
    <source>
        <dbReference type="ARBA" id="ARBA00023027"/>
    </source>
</evidence>
<dbReference type="PANTHER" id="PTHR35330">
    <property type="entry name" value="SIROHEME BIOSYNTHESIS PROTEIN MET8"/>
    <property type="match status" value="1"/>
</dbReference>
<gene>
    <name evidence="6" type="ORF">AB8U03_08620</name>
</gene>
<dbReference type="Pfam" id="PF13241">
    <property type="entry name" value="NAD_binding_7"/>
    <property type="match status" value="1"/>
</dbReference>
<name>A0ABV4BNA4_9CLOT</name>
<keyword evidence="4" id="KW-0520">NAD</keyword>
<dbReference type="EMBL" id="JBGEWD010000007">
    <property type="protein sequence ID" value="MEY8000257.1"/>
    <property type="molecule type" value="Genomic_DNA"/>
</dbReference>
<dbReference type="InterPro" id="IPR036291">
    <property type="entry name" value="NAD(P)-bd_dom_sf"/>
</dbReference>
<reference evidence="6 7" key="1">
    <citation type="submission" date="2024-08" db="EMBL/GenBank/DDBJ databases">
        <title>Clostridium lapicellarii sp. nov., and Clostridium renhuaiense sp. nov., two species isolated from the mud in a fermentation cellar used for producing sauce-flavour Chinese liquors.</title>
        <authorList>
            <person name="Yang F."/>
            <person name="Wang H."/>
            <person name="Chen L.Q."/>
            <person name="Zhou N."/>
            <person name="Lu J.J."/>
            <person name="Pu X.X."/>
            <person name="Wan B."/>
            <person name="Wang L."/>
            <person name="Liu S.J."/>
        </authorList>
    </citation>
    <scope>NUCLEOTIDE SEQUENCE [LARGE SCALE GENOMIC DNA]</scope>
    <source>
        <strain evidence="6 7">MT-5</strain>
    </source>
</reference>
<evidence type="ECO:0000256" key="1">
    <source>
        <dbReference type="ARBA" id="ARBA00005010"/>
    </source>
</evidence>
<dbReference type="SUPFAM" id="SSF51735">
    <property type="entry name" value="NAD(P)-binding Rossmann-fold domains"/>
    <property type="match status" value="1"/>
</dbReference>
<protein>
    <recommendedName>
        <fullName evidence="2">precorrin-2 dehydrogenase</fullName>
        <ecNumber evidence="2">1.3.1.76</ecNumber>
    </recommendedName>
</protein>
<keyword evidence="3" id="KW-0560">Oxidoreductase</keyword>